<feature type="transmembrane region" description="Helical" evidence="7">
    <location>
        <begin position="182"/>
        <end position="201"/>
    </location>
</feature>
<accession>A0ABU8T2D1</accession>
<keyword evidence="10" id="KW-1185">Reference proteome</keyword>
<dbReference type="CDD" id="cd17369">
    <property type="entry name" value="MFS_ShiA_like"/>
    <property type="match status" value="1"/>
</dbReference>
<dbReference type="SUPFAM" id="SSF103473">
    <property type="entry name" value="MFS general substrate transporter"/>
    <property type="match status" value="1"/>
</dbReference>
<evidence type="ECO:0000256" key="1">
    <source>
        <dbReference type="ARBA" id="ARBA00004651"/>
    </source>
</evidence>
<feature type="transmembrane region" description="Helical" evidence="7">
    <location>
        <begin position="21"/>
        <end position="41"/>
    </location>
</feature>
<feature type="transmembrane region" description="Helical" evidence="7">
    <location>
        <begin position="83"/>
        <end position="101"/>
    </location>
</feature>
<dbReference type="PANTHER" id="PTHR43045">
    <property type="entry name" value="SHIKIMATE TRANSPORTER"/>
    <property type="match status" value="1"/>
</dbReference>
<evidence type="ECO:0000256" key="5">
    <source>
        <dbReference type="ARBA" id="ARBA00022989"/>
    </source>
</evidence>
<name>A0ABU8T2D1_9PSEU</name>
<organism evidence="9 10">
    <name type="scientific">Pseudonocardia spirodelae</name>
    <dbReference type="NCBI Taxonomy" id="3133431"/>
    <lineage>
        <taxon>Bacteria</taxon>
        <taxon>Bacillati</taxon>
        <taxon>Actinomycetota</taxon>
        <taxon>Actinomycetes</taxon>
        <taxon>Pseudonocardiales</taxon>
        <taxon>Pseudonocardiaceae</taxon>
        <taxon>Pseudonocardia</taxon>
    </lineage>
</organism>
<keyword evidence="4 7" id="KW-0812">Transmembrane</keyword>
<keyword evidence="3" id="KW-1003">Cell membrane</keyword>
<proteinExistence type="predicted"/>
<evidence type="ECO:0000313" key="10">
    <source>
        <dbReference type="Proteomes" id="UP001364211"/>
    </source>
</evidence>
<comment type="subcellular location">
    <subcellularLocation>
        <location evidence="1">Cell membrane</location>
        <topology evidence="1">Multi-pass membrane protein</topology>
    </subcellularLocation>
</comment>
<evidence type="ECO:0000256" key="7">
    <source>
        <dbReference type="SAM" id="Phobius"/>
    </source>
</evidence>
<feature type="transmembrane region" description="Helical" evidence="7">
    <location>
        <begin position="270"/>
        <end position="289"/>
    </location>
</feature>
<dbReference type="InterPro" id="IPR020846">
    <property type="entry name" value="MFS_dom"/>
</dbReference>
<feature type="transmembrane region" description="Helical" evidence="7">
    <location>
        <begin position="107"/>
        <end position="127"/>
    </location>
</feature>
<evidence type="ECO:0000256" key="6">
    <source>
        <dbReference type="ARBA" id="ARBA00023136"/>
    </source>
</evidence>
<dbReference type="InterPro" id="IPR036259">
    <property type="entry name" value="MFS_trans_sf"/>
</dbReference>
<keyword evidence="2" id="KW-0813">Transport</keyword>
<gene>
    <name evidence="9" type="ORF">WJX68_04115</name>
</gene>
<feature type="transmembrane region" description="Helical" evidence="7">
    <location>
        <begin position="326"/>
        <end position="352"/>
    </location>
</feature>
<evidence type="ECO:0000256" key="3">
    <source>
        <dbReference type="ARBA" id="ARBA00022475"/>
    </source>
</evidence>
<dbReference type="PROSITE" id="PS50850">
    <property type="entry name" value="MFS"/>
    <property type="match status" value="1"/>
</dbReference>
<feature type="transmembrane region" description="Helical" evidence="7">
    <location>
        <begin position="395"/>
        <end position="415"/>
    </location>
</feature>
<dbReference type="EMBL" id="JBBJUP010000003">
    <property type="protein sequence ID" value="MEJ8278109.1"/>
    <property type="molecule type" value="Genomic_DNA"/>
</dbReference>
<dbReference type="Proteomes" id="UP001364211">
    <property type="component" value="Unassembled WGS sequence"/>
</dbReference>
<dbReference type="Pfam" id="PF07690">
    <property type="entry name" value="MFS_1"/>
    <property type="match status" value="1"/>
</dbReference>
<dbReference type="InterPro" id="IPR011701">
    <property type="entry name" value="MFS"/>
</dbReference>
<evidence type="ECO:0000259" key="8">
    <source>
        <dbReference type="PROSITE" id="PS50850"/>
    </source>
</evidence>
<dbReference type="PANTHER" id="PTHR43045:SF1">
    <property type="entry name" value="SHIKIMATE TRANSPORTER"/>
    <property type="match status" value="1"/>
</dbReference>
<keyword evidence="6 7" id="KW-0472">Membrane</keyword>
<dbReference type="Gene3D" id="1.20.1250.20">
    <property type="entry name" value="MFS general substrate transporter like domains"/>
    <property type="match status" value="2"/>
</dbReference>
<reference evidence="9 10" key="1">
    <citation type="submission" date="2024-03" db="EMBL/GenBank/DDBJ databases">
        <title>Draft genome sequence of Pseudonocardia sp. DW16-2.</title>
        <authorList>
            <person name="Duangmal K."/>
        </authorList>
    </citation>
    <scope>NUCLEOTIDE SEQUENCE [LARGE SCALE GENOMIC DNA]</scope>
    <source>
        <strain evidence="9 10">DW16-2</strain>
    </source>
</reference>
<feature type="transmembrane region" description="Helical" evidence="7">
    <location>
        <begin position="301"/>
        <end position="320"/>
    </location>
</feature>
<feature type="transmembrane region" description="Helical" evidence="7">
    <location>
        <begin position="47"/>
        <end position="71"/>
    </location>
</feature>
<dbReference type="RefSeq" id="WP_340286234.1">
    <property type="nucleotide sequence ID" value="NZ_JBBJUP010000003.1"/>
</dbReference>
<evidence type="ECO:0000256" key="4">
    <source>
        <dbReference type="ARBA" id="ARBA00022692"/>
    </source>
</evidence>
<feature type="transmembrane region" description="Helical" evidence="7">
    <location>
        <begin position="148"/>
        <end position="170"/>
    </location>
</feature>
<protein>
    <submittedName>
        <fullName evidence="9">MFS transporter</fullName>
    </submittedName>
</protein>
<feature type="transmembrane region" description="Helical" evidence="7">
    <location>
        <begin position="364"/>
        <end position="389"/>
    </location>
</feature>
<feature type="domain" description="Major facilitator superfamily (MFS) profile" evidence="8">
    <location>
        <begin position="10"/>
        <end position="420"/>
    </location>
</feature>
<evidence type="ECO:0000256" key="2">
    <source>
        <dbReference type="ARBA" id="ARBA00022448"/>
    </source>
</evidence>
<keyword evidence="5 7" id="KW-1133">Transmembrane helix</keyword>
<evidence type="ECO:0000313" key="9">
    <source>
        <dbReference type="EMBL" id="MEJ8278109.1"/>
    </source>
</evidence>
<sequence length="438" mass="45135">MTGTENMRRVATASFLGSAIEWYDFFLFGTAAALVFNTLFFPGSDPLSGTLLAFATFGVGFLARPLGGIVAGHLGDRIGRKKTLVATLLLMGGATALIGLLPTAESIGVWAPVLLVVLRLAQGLGVGGEWGGAALITVEHSPAHRRGFYGSFPQLGVPAGLLLATAAFALVSTLPEDQLLSWGWRVPFLASIALVAVGLFIRMRISEPPVFEQAREAGPVTLPVLTVLREFPRQVLLSAGIRFADNVLYYVCATFALTYVATELGLPRSLALTGVLIASAVELVTMPLFGALSDRIGRRPVVAGGAVLTVLAALPFFWLLDTGSPAAIVLAMVVTISVAHAATFAPLAAWFAEMFGTGVRYSGVSVGFQLGSLLSGAPTPLLATALLAWSGGAPWPVAAMIGVAGLVTLVCAVLAGETFRGGIAAPAPGPAARAADAG</sequence>
<comment type="caution">
    <text evidence="9">The sequence shown here is derived from an EMBL/GenBank/DDBJ whole genome shotgun (WGS) entry which is preliminary data.</text>
</comment>
<feature type="transmembrane region" description="Helical" evidence="7">
    <location>
        <begin position="247"/>
        <end position="264"/>
    </location>
</feature>